<evidence type="ECO:0000256" key="3">
    <source>
        <dbReference type="SAM" id="SignalP"/>
    </source>
</evidence>
<keyword evidence="3" id="KW-0732">Signal</keyword>
<protein>
    <submittedName>
        <fullName evidence="5">Polysaccharide deacetylase family protein</fullName>
    </submittedName>
</protein>
<keyword evidence="1" id="KW-0479">Metal-binding</keyword>
<keyword evidence="2" id="KW-0378">Hydrolase</keyword>
<evidence type="ECO:0000256" key="2">
    <source>
        <dbReference type="ARBA" id="ARBA00022801"/>
    </source>
</evidence>
<dbReference type="PROSITE" id="PS51677">
    <property type="entry name" value="NODB"/>
    <property type="match status" value="1"/>
</dbReference>
<accession>A0ABX1KFE8</accession>
<keyword evidence="6" id="KW-1185">Reference proteome</keyword>
<evidence type="ECO:0000313" key="5">
    <source>
        <dbReference type="EMBL" id="NLP84111.1"/>
    </source>
</evidence>
<dbReference type="InterPro" id="IPR050248">
    <property type="entry name" value="Polysacc_deacetylase_ArnD"/>
</dbReference>
<gene>
    <name evidence="5" type="ORF">HF576_09630</name>
</gene>
<reference evidence="5 6" key="1">
    <citation type="submission" date="2020-04" db="EMBL/GenBank/DDBJ databases">
        <title>CFH 90308 Microbacterium sp.</title>
        <authorList>
            <person name="Nie G."/>
            <person name="Ming H."/>
            <person name="Xia T."/>
        </authorList>
    </citation>
    <scope>NUCLEOTIDE SEQUENCE [LARGE SCALE GENOMIC DNA]</scope>
    <source>
        <strain evidence="5 6">CFH 90308</strain>
    </source>
</reference>
<dbReference type="PANTHER" id="PTHR10587:SF133">
    <property type="entry name" value="CHITIN DEACETYLASE 1-RELATED"/>
    <property type="match status" value="1"/>
</dbReference>
<dbReference type="RefSeq" id="WP_168912574.1">
    <property type="nucleotide sequence ID" value="NZ_JABACI010000002.1"/>
</dbReference>
<proteinExistence type="predicted"/>
<organism evidence="5 6">
    <name type="scientific">Microbacterium salsuginis</name>
    <dbReference type="NCBI Taxonomy" id="2722803"/>
    <lineage>
        <taxon>Bacteria</taxon>
        <taxon>Bacillati</taxon>
        <taxon>Actinomycetota</taxon>
        <taxon>Actinomycetes</taxon>
        <taxon>Micrococcales</taxon>
        <taxon>Microbacteriaceae</taxon>
        <taxon>Microbacterium</taxon>
    </lineage>
</organism>
<sequence>MTPRRPAVLLLAAMAAVLTACAPAARADWAPPSWEAAVVHTTTAPPLVDAGASGPLATALDGVRVRNDAVGVQARVSVLPDTPQTAAFNASVLHHVRTAIDARVAASGVAYSPVASAVGSGMASRRCEAGSTFRDAAELLADPAFGPSGGAGSAVVCDIVAARGPFIGERVRVVSGTPDAIAADTAVILYVDTATGEVVTADALWTDGAAATLGSHIVEALRRDAGALSRRPASPGDEAQLAAVSAALATTVPDAGGFVVTIPAGFSSPELSGLGVPATTEPMVLAVPADVAAPLVAPFGARMLAAAGQPYAGPALAPAGTRAVDCALVPCVAVTYDDGPSGLTSAILDELAARDSAATFFAMGANAHGFREVLARMTREGHQVANHTWSHPQLPKLTPAQVSAQIGDTSRALEAASGQRIDSFRPPYGEYDAAVLAAAGLPAILWDVDTLDWQRPSDETLVMRAVEQPRAGSIVLMHDVHPGTERVAATIFDGLLDRGFTLVTVRQLFGGDLPASGAWRRGP</sequence>
<feature type="chain" id="PRO_5047150826" evidence="3">
    <location>
        <begin position="28"/>
        <end position="523"/>
    </location>
</feature>
<feature type="signal peptide" evidence="3">
    <location>
        <begin position="1"/>
        <end position="27"/>
    </location>
</feature>
<dbReference type="EMBL" id="JABACI010000002">
    <property type="protein sequence ID" value="NLP84111.1"/>
    <property type="molecule type" value="Genomic_DNA"/>
</dbReference>
<dbReference type="Gene3D" id="3.20.20.370">
    <property type="entry name" value="Glycoside hydrolase/deacetylase"/>
    <property type="match status" value="1"/>
</dbReference>
<dbReference type="InterPro" id="IPR002509">
    <property type="entry name" value="NODB_dom"/>
</dbReference>
<dbReference type="InterPro" id="IPR011330">
    <property type="entry name" value="Glyco_hydro/deAcase_b/a-brl"/>
</dbReference>
<name>A0ABX1KFE8_9MICO</name>
<dbReference type="Pfam" id="PF01522">
    <property type="entry name" value="Polysacc_deac_1"/>
    <property type="match status" value="1"/>
</dbReference>
<dbReference type="Proteomes" id="UP001429745">
    <property type="component" value="Unassembled WGS sequence"/>
</dbReference>
<dbReference type="SUPFAM" id="SSF88713">
    <property type="entry name" value="Glycoside hydrolase/deacetylase"/>
    <property type="match status" value="1"/>
</dbReference>
<evidence type="ECO:0000256" key="1">
    <source>
        <dbReference type="ARBA" id="ARBA00022723"/>
    </source>
</evidence>
<dbReference type="PANTHER" id="PTHR10587">
    <property type="entry name" value="GLYCOSYL TRANSFERASE-RELATED"/>
    <property type="match status" value="1"/>
</dbReference>
<evidence type="ECO:0000313" key="6">
    <source>
        <dbReference type="Proteomes" id="UP001429745"/>
    </source>
</evidence>
<evidence type="ECO:0000259" key="4">
    <source>
        <dbReference type="PROSITE" id="PS51677"/>
    </source>
</evidence>
<dbReference type="PROSITE" id="PS51257">
    <property type="entry name" value="PROKAR_LIPOPROTEIN"/>
    <property type="match status" value="1"/>
</dbReference>
<comment type="caution">
    <text evidence="5">The sequence shown here is derived from an EMBL/GenBank/DDBJ whole genome shotgun (WGS) entry which is preliminary data.</text>
</comment>
<feature type="domain" description="NodB homology" evidence="4">
    <location>
        <begin position="330"/>
        <end position="503"/>
    </location>
</feature>